<reference evidence="2 3" key="1">
    <citation type="journal article" date="2015" name="Genome Biol. Evol.">
        <title>Phylogenomic analyses indicate that early fungi evolved digesting cell walls of algal ancestors of land plants.</title>
        <authorList>
            <person name="Chang Y."/>
            <person name="Wang S."/>
            <person name="Sekimoto S."/>
            <person name="Aerts A.L."/>
            <person name="Choi C."/>
            <person name="Clum A."/>
            <person name="LaButti K.M."/>
            <person name="Lindquist E.A."/>
            <person name="Yee Ngan C."/>
            <person name="Ohm R.A."/>
            <person name="Salamov A.A."/>
            <person name="Grigoriev I.V."/>
            <person name="Spatafora J.W."/>
            <person name="Berbee M.L."/>
        </authorList>
    </citation>
    <scope>NUCLEOTIDE SEQUENCE [LARGE SCALE GENOMIC DNA]</scope>
    <source>
        <strain evidence="2 3">NRRL 28638</strain>
    </source>
</reference>
<proteinExistence type="predicted"/>
<keyword evidence="3" id="KW-1185">Reference proteome</keyword>
<protein>
    <submittedName>
        <fullName evidence="2">Uncharacterized protein</fullName>
    </submittedName>
</protein>
<name>A0A137PAM1_CONC2</name>
<dbReference type="AlphaFoldDB" id="A0A137PAM1"/>
<evidence type="ECO:0000256" key="1">
    <source>
        <dbReference type="SAM" id="Phobius"/>
    </source>
</evidence>
<gene>
    <name evidence="2" type="ORF">CONCODRAFT_78007</name>
</gene>
<dbReference type="EMBL" id="KQ964461">
    <property type="protein sequence ID" value="KXN72046.1"/>
    <property type="molecule type" value="Genomic_DNA"/>
</dbReference>
<keyword evidence="1" id="KW-1133">Transmembrane helix</keyword>
<keyword evidence="1" id="KW-0812">Transmembrane</keyword>
<evidence type="ECO:0000313" key="3">
    <source>
        <dbReference type="Proteomes" id="UP000070444"/>
    </source>
</evidence>
<sequence>MTQELDDSFFNDDSDLDSSEVFEKECEFYIKKFKDSTQELNMILAQMKRNTALRDKIKDYQDKREDFDYFINVQWENWKKEYKEKAIKLDKKYEKLKFYSDLIKSEYKELEEVGELSEKCRKIDKLTMELQNSVERKKSEAETSRNRLLDLVILISILNFSISFWFYFKS</sequence>
<dbReference type="Proteomes" id="UP000070444">
    <property type="component" value="Unassembled WGS sequence"/>
</dbReference>
<evidence type="ECO:0000313" key="2">
    <source>
        <dbReference type="EMBL" id="KXN72046.1"/>
    </source>
</evidence>
<accession>A0A137PAM1</accession>
<feature type="transmembrane region" description="Helical" evidence="1">
    <location>
        <begin position="148"/>
        <end position="168"/>
    </location>
</feature>
<keyword evidence="1" id="KW-0472">Membrane</keyword>
<organism evidence="2 3">
    <name type="scientific">Conidiobolus coronatus (strain ATCC 28846 / CBS 209.66 / NRRL 28638)</name>
    <name type="common">Delacroixia coronata</name>
    <dbReference type="NCBI Taxonomy" id="796925"/>
    <lineage>
        <taxon>Eukaryota</taxon>
        <taxon>Fungi</taxon>
        <taxon>Fungi incertae sedis</taxon>
        <taxon>Zoopagomycota</taxon>
        <taxon>Entomophthoromycotina</taxon>
        <taxon>Entomophthoromycetes</taxon>
        <taxon>Entomophthorales</taxon>
        <taxon>Ancylistaceae</taxon>
        <taxon>Conidiobolus</taxon>
    </lineage>
</organism>